<organism evidence="2 3">
    <name type="scientific">Nocardioides vastitatis</name>
    <dbReference type="NCBI Taxonomy" id="2568655"/>
    <lineage>
        <taxon>Bacteria</taxon>
        <taxon>Bacillati</taxon>
        <taxon>Actinomycetota</taxon>
        <taxon>Actinomycetes</taxon>
        <taxon>Propionibacteriales</taxon>
        <taxon>Nocardioidaceae</taxon>
        <taxon>Nocardioides</taxon>
    </lineage>
</organism>
<dbReference type="Gene3D" id="3.10.450.50">
    <property type="match status" value="1"/>
</dbReference>
<protein>
    <submittedName>
        <fullName evidence="2">Nuclear transport factor 2 family protein</fullName>
    </submittedName>
</protein>
<accession>A0ABW0ZG79</accession>
<dbReference type="Pfam" id="PF12680">
    <property type="entry name" value="SnoaL_2"/>
    <property type="match status" value="1"/>
</dbReference>
<dbReference type="Proteomes" id="UP001596072">
    <property type="component" value="Unassembled WGS sequence"/>
</dbReference>
<dbReference type="EMBL" id="JBHSNS010000001">
    <property type="protein sequence ID" value="MFC5728103.1"/>
    <property type="molecule type" value="Genomic_DNA"/>
</dbReference>
<keyword evidence="3" id="KW-1185">Reference proteome</keyword>
<evidence type="ECO:0000259" key="1">
    <source>
        <dbReference type="Pfam" id="PF12680"/>
    </source>
</evidence>
<dbReference type="InterPro" id="IPR032710">
    <property type="entry name" value="NTF2-like_dom_sf"/>
</dbReference>
<sequence length="155" mass="17388">MTTHDLVSSAAAFVAEAERMTNERDVDGIRAVFSEDAHQIATLDGLLIDARGIEEIHRAWGRMCVFMEARRMYVSKTLVTADPTTIVNEWVGEVAGRRTARGIEVWKLDEAGRVVEQRLYGFLDARPEPSLVQNLRMLVAHPLTALGYARARRHA</sequence>
<comment type="caution">
    <text evidence="2">The sequence shown here is derived from an EMBL/GenBank/DDBJ whole genome shotgun (WGS) entry which is preliminary data.</text>
</comment>
<dbReference type="RefSeq" id="WP_168798157.1">
    <property type="nucleotide sequence ID" value="NZ_JBHSNS010000001.1"/>
</dbReference>
<gene>
    <name evidence="2" type="ORF">ACFPQB_04190</name>
</gene>
<name>A0ABW0ZG79_9ACTN</name>
<reference evidence="3" key="1">
    <citation type="journal article" date="2019" name="Int. J. Syst. Evol. Microbiol.">
        <title>The Global Catalogue of Microorganisms (GCM) 10K type strain sequencing project: providing services to taxonomists for standard genome sequencing and annotation.</title>
        <authorList>
            <consortium name="The Broad Institute Genomics Platform"/>
            <consortium name="The Broad Institute Genome Sequencing Center for Infectious Disease"/>
            <person name="Wu L."/>
            <person name="Ma J."/>
        </authorList>
    </citation>
    <scope>NUCLEOTIDE SEQUENCE [LARGE SCALE GENOMIC DNA]</scope>
    <source>
        <strain evidence="3">YIM 94188</strain>
    </source>
</reference>
<proteinExistence type="predicted"/>
<dbReference type="InterPro" id="IPR037401">
    <property type="entry name" value="SnoaL-like"/>
</dbReference>
<evidence type="ECO:0000313" key="2">
    <source>
        <dbReference type="EMBL" id="MFC5728103.1"/>
    </source>
</evidence>
<feature type="domain" description="SnoaL-like" evidence="1">
    <location>
        <begin position="20"/>
        <end position="116"/>
    </location>
</feature>
<evidence type="ECO:0000313" key="3">
    <source>
        <dbReference type="Proteomes" id="UP001596072"/>
    </source>
</evidence>
<dbReference type="SUPFAM" id="SSF54427">
    <property type="entry name" value="NTF2-like"/>
    <property type="match status" value="1"/>
</dbReference>